<organism evidence="5 6">
    <name type="scientific">Hyphomicrobium album</name>
    <dbReference type="NCBI Taxonomy" id="2665159"/>
    <lineage>
        <taxon>Bacteria</taxon>
        <taxon>Pseudomonadati</taxon>
        <taxon>Pseudomonadota</taxon>
        <taxon>Alphaproteobacteria</taxon>
        <taxon>Hyphomicrobiales</taxon>
        <taxon>Hyphomicrobiaceae</taxon>
        <taxon>Hyphomicrobium</taxon>
    </lineage>
</organism>
<dbReference type="Pfam" id="PF04107">
    <property type="entry name" value="GCS2"/>
    <property type="match status" value="1"/>
</dbReference>
<dbReference type="RefSeq" id="WP_154737383.1">
    <property type="nucleotide sequence ID" value="NZ_WMBQ01000001.1"/>
</dbReference>
<gene>
    <name evidence="5" type="ORF">GIW81_00400</name>
</gene>
<accession>A0A6I3KGK9</accession>
<dbReference type="Proteomes" id="UP000440694">
    <property type="component" value="Unassembled WGS sequence"/>
</dbReference>
<dbReference type="PANTHER" id="PTHR36510">
    <property type="entry name" value="GLUTAMATE--CYSTEINE LIGASE 2-RELATED"/>
    <property type="match status" value="1"/>
</dbReference>
<evidence type="ECO:0000256" key="1">
    <source>
        <dbReference type="ARBA" id="ARBA00022598"/>
    </source>
</evidence>
<dbReference type="EMBL" id="WMBQ01000001">
    <property type="protein sequence ID" value="MTD92792.1"/>
    <property type="molecule type" value="Genomic_DNA"/>
</dbReference>
<proteinExistence type="inferred from homology"/>
<dbReference type="PANTHER" id="PTHR36510:SF1">
    <property type="entry name" value="GLUTAMATE--CYSTEINE LIGASE 2-RELATED"/>
    <property type="match status" value="1"/>
</dbReference>
<dbReference type="InterPro" id="IPR014746">
    <property type="entry name" value="Gln_synth/guanido_kin_cat_dom"/>
</dbReference>
<dbReference type="HAMAP" id="MF_01609">
    <property type="entry name" value="Glu_cys_ligase_2"/>
    <property type="match status" value="1"/>
</dbReference>
<keyword evidence="1 4" id="KW-0436">Ligase</keyword>
<evidence type="ECO:0000313" key="6">
    <source>
        <dbReference type="Proteomes" id="UP000440694"/>
    </source>
</evidence>
<evidence type="ECO:0000313" key="5">
    <source>
        <dbReference type="EMBL" id="MTD92792.1"/>
    </source>
</evidence>
<dbReference type="InterPro" id="IPR050141">
    <property type="entry name" value="GCL_type2/YbdK_subfam"/>
</dbReference>
<comment type="caution">
    <text evidence="5">The sequence shown here is derived from an EMBL/GenBank/DDBJ whole genome shotgun (WGS) entry which is preliminary data.</text>
</comment>
<name>A0A6I3KGK9_9HYPH</name>
<comment type="catalytic activity">
    <reaction evidence="4">
        <text>L-cysteine + L-glutamate + ATP = gamma-L-glutamyl-L-cysteine + ADP + phosphate + H(+)</text>
        <dbReference type="Rhea" id="RHEA:13285"/>
        <dbReference type="ChEBI" id="CHEBI:15378"/>
        <dbReference type="ChEBI" id="CHEBI:29985"/>
        <dbReference type="ChEBI" id="CHEBI:30616"/>
        <dbReference type="ChEBI" id="CHEBI:35235"/>
        <dbReference type="ChEBI" id="CHEBI:43474"/>
        <dbReference type="ChEBI" id="CHEBI:58173"/>
        <dbReference type="ChEBI" id="CHEBI:456216"/>
        <dbReference type="EC" id="6.3.2.2"/>
    </reaction>
</comment>
<evidence type="ECO:0000256" key="4">
    <source>
        <dbReference type="HAMAP-Rule" id="MF_01609"/>
    </source>
</evidence>
<evidence type="ECO:0000256" key="3">
    <source>
        <dbReference type="ARBA" id="ARBA00022840"/>
    </source>
</evidence>
<evidence type="ECO:0000256" key="2">
    <source>
        <dbReference type="ARBA" id="ARBA00022741"/>
    </source>
</evidence>
<dbReference type="EC" id="6.3.2.2" evidence="4"/>
<keyword evidence="3 4" id="KW-0067">ATP-binding</keyword>
<comment type="function">
    <text evidence="4">ATP-dependent carboxylate-amine ligase which exhibits weak glutamate--cysteine ligase activity.</text>
</comment>
<keyword evidence="2 4" id="KW-0547">Nucleotide-binding</keyword>
<dbReference type="NCBIfam" id="NF010039">
    <property type="entry name" value="PRK13515.1"/>
    <property type="match status" value="1"/>
</dbReference>
<protein>
    <recommendedName>
        <fullName evidence="4">Putative glutamate--cysteine ligase 2</fullName>
        <ecNumber evidence="4">6.3.2.2</ecNumber>
    </recommendedName>
    <alternativeName>
        <fullName evidence="4">Gamma-glutamylcysteine synthetase 2</fullName>
        <shortName evidence="4">GCS 2</shortName>
        <shortName evidence="4">Gamma-GCS 2</shortName>
    </alternativeName>
</protein>
<dbReference type="GO" id="GO:0005524">
    <property type="term" value="F:ATP binding"/>
    <property type="evidence" value="ECO:0007669"/>
    <property type="project" value="UniProtKB-KW"/>
</dbReference>
<dbReference type="GO" id="GO:0004357">
    <property type="term" value="F:glutamate-cysteine ligase activity"/>
    <property type="evidence" value="ECO:0007669"/>
    <property type="project" value="UniProtKB-EC"/>
</dbReference>
<dbReference type="SUPFAM" id="SSF55931">
    <property type="entry name" value="Glutamine synthetase/guanido kinase"/>
    <property type="match status" value="1"/>
</dbReference>
<dbReference type="InterPro" id="IPR011793">
    <property type="entry name" value="YbdK"/>
</dbReference>
<comment type="similarity">
    <text evidence="4">Belongs to the glutamate--cysteine ligase type 2 family. YbdK subfamily.</text>
</comment>
<dbReference type="GO" id="GO:0042398">
    <property type="term" value="P:modified amino acid biosynthetic process"/>
    <property type="evidence" value="ECO:0007669"/>
    <property type="project" value="InterPro"/>
</dbReference>
<reference evidence="5 6" key="1">
    <citation type="submission" date="2019-11" db="EMBL/GenBank/DDBJ databases">
        <title>Identification of a novel strain.</title>
        <authorList>
            <person name="Xu Q."/>
            <person name="Wang G."/>
        </authorList>
    </citation>
    <scope>NUCLEOTIDE SEQUENCE [LARGE SCALE GENOMIC DNA]</scope>
    <source>
        <strain evidence="6">xq</strain>
    </source>
</reference>
<dbReference type="Gene3D" id="3.30.590.20">
    <property type="match status" value="1"/>
</dbReference>
<keyword evidence="6" id="KW-1185">Reference proteome</keyword>
<dbReference type="InterPro" id="IPR006336">
    <property type="entry name" value="GCS2"/>
</dbReference>
<dbReference type="AlphaFoldDB" id="A0A6I3KGK9"/>
<dbReference type="NCBIfam" id="TIGR02050">
    <property type="entry name" value="gshA_cyan_rel"/>
    <property type="match status" value="1"/>
</dbReference>
<sequence length="377" mass="42316">MGNREPSFTFGIEEEYHLVDLVSRGFAAAPADLMKECEEALGKQVAPEFFRSQIEIGTSVHKDFRAARKELAGLRRTIAEITGNYAIAPIAASTHPFADRSTLETTPKARYQALAQDFAGIGRRLAICGMHVHVAIDDDELRIDLMNQVRYFLPHLLMLSTSSPFWQGEDTGLKSYRLAVFHELPRTGLPQRFESYGEYERTVDVLVRNKVIEDATKIWWDLRPSAKFPTLEMRVTDVCTRIDDAVSVAAVFACVLRMLWRLRTANQKWRSYPSFLIEENRWRAQRYGVSESLFDFGKGKLVPFASLIDELIDLIAEDAAVLGCEREVRHALNIATGGTSADRQVARYKKLIADGADNEAALIGVVDQLITETVAGT</sequence>